<evidence type="ECO:0000313" key="8">
    <source>
        <dbReference type="RefSeq" id="XP_033463829.1"/>
    </source>
</evidence>
<sequence length="888" mass="98388">MANQDRYGRYANIPIPSYDEAISSRPGSSTQHARGPGEISDDAERQGLLGEDGPANTHYRPPTVESPRSSEDSDLRLPEVGGGADAARRDIEELDYLDPMDNSRRSPRPYSHTRLRNISSRFSKFSATLSSIRLPSFRRLYTPYRMSAPTAARLCGLAALIILFYVLFAMEVFTGGRHGNGRFDPESVRAFVQENVDSERIAEYLTHISSYDHVAGTEGDLYMAEWMHERWKLEGRFDDVALASYYVLLNYAKPDGRSVSITEPEDKRWTAVLEEDMVNVDRQQTLAWHGHSKSDEKEGPLVYANTGSKEDFEYLRGSGIVLNGTIALIRNAGAFENTALKVKTAEEAGCIGALLYSDPSDDGSVKGAVWPDGPWRTADSVQRGSVGLTDWVMGDPLTPGVASVPDAKRTYKTILPGLVNIPSLPLAWRDAKVLIAALQGHGSVLPDNWTGGDETNQKWFSGTAATSADTSFPVVHIKNINDENPKQQIWNLHGVHRGVESPDNKVIVGSHRDAWCFGAVDPGSGSAVMMELVAIFGQLRKVGWRPLRTLEFASWDAAEFSLMGSTEYVEDNLDGLRGNGVAYLNVDAGVYSPDALFRASGSPVWQRPLAHALGRVSDPGSGKSLREVWETRNSEVESPGTEGDYAPFQSMAGVSSIDFGFRGADDAFPRNSCYDTFEWMNKIGDPGFNYHRSLAQIWALMILEVVDQPLLPFDLRNYAAAIQKSYISSITAHAAFQRQHFNLTENASTVDFTPLQNAADAFVTRADEFHNFEDYWTRNIYAVGGIENRAFGMQRLQFNDALSNFESDLLDLPQNYHDGGREYGVPGRNQFKHILFGPQDSRRKGENVVVFPLIRDALDKGDWKAAQDMVQRTADILSRATGNLPHII</sequence>
<feature type="domain" description="Transferrin receptor-like dimerisation" evidence="5">
    <location>
        <begin position="750"/>
        <end position="884"/>
    </location>
</feature>
<dbReference type="GO" id="GO:0004180">
    <property type="term" value="F:carboxypeptidase activity"/>
    <property type="evidence" value="ECO:0007669"/>
    <property type="project" value="TreeGrafter"/>
</dbReference>
<feature type="region of interest" description="Disordered" evidence="2">
    <location>
        <begin position="1"/>
        <end position="112"/>
    </location>
</feature>
<evidence type="ECO:0000256" key="1">
    <source>
        <dbReference type="ARBA" id="ARBA00005634"/>
    </source>
</evidence>
<reference evidence="8" key="1">
    <citation type="submission" date="2020-01" db="EMBL/GenBank/DDBJ databases">
        <authorList>
            <consortium name="DOE Joint Genome Institute"/>
            <person name="Haridas S."/>
            <person name="Albert R."/>
            <person name="Binder M."/>
            <person name="Bloem J."/>
            <person name="Labutti K."/>
            <person name="Salamov A."/>
            <person name="Andreopoulos B."/>
            <person name="Baker S.E."/>
            <person name="Barry K."/>
            <person name="Bills G."/>
            <person name="Bluhm B.H."/>
            <person name="Cannon C."/>
            <person name="Castanera R."/>
            <person name="Culley D.E."/>
            <person name="Daum C."/>
            <person name="Ezra D."/>
            <person name="Gonzalez J.B."/>
            <person name="Henrissat B."/>
            <person name="Kuo A."/>
            <person name="Liang C."/>
            <person name="Lipzen A."/>
            <person name="Lutzoni F."/>
            <person name="Magnuson J."/>
            <person name="Mondo S."/>
            <person name="Nolan M."/>
            <person name="Ohm R."/>
            <person name="Pangilinan J."/>
            <person name="Park H.-J."/>
            <person name="Ramirez L."/>
            <person name="Alfaro M."/>
            <person name="Sun H."/>
            <person name="Tritt A."/>
            <person name="Yoshinaga Y."/>
            <person name="Zwiers L.-H."/>
            <person name="Turgeon B.G."/>
            <person name="Goodwin S.B."/>
            <person name="Spatafora J.W."/>
            <person name="Crous P.W."/>
            <person name="Grigoriev I.V."/>
        </authorList>
    </citation>
    <scope>NUCLEOTIDE SEQUENCE</scope>
    <source>
        <strain evidence="8">CBS 342.82</strain>
    </source>
</reference>
<feature type="transmembrane region" description="Helical" evidence="3">
    <location>
        <begin position="154"/>
        <end position="173"/>
    </location>
</feature>
<dbReference type="GO" id="GO:0006508">
    <property type="term" value="P:proteolysis"/>
    <property type="evidence" value="ECO:0007669"/>
    <property type="project" value="UniProtKB-KW"/>
</dbReference>
<dbReference type="PANTHER" id="PTHR10404">
    <property type="entry name" value="N-ACETYLATED-ALPHA-LINKED ACIDIC DIPEPTIDASE"/>
    <property type="match status" value="1"/>
</dbReference>
<keyword evidence="3" id="KW-0812">Transmembrane</keyword>
<evidence type="ECO:0000256" key="3">
    <source>
        <dbReference type="SAM" id="Phobius"/>
    </source>
</evidence>
<evidence type="ECO:0000256" key="2">
    <source>
        <dbReference type="SAM" id="MobiDB-lite"/>
    </source>
</evidence>
<feature type="domain" description="Peptidase M28" evidence="6">
    <location>
        <begin position="491"/>
        <end position="676"/>
    </location>
</feature>
<dbReference type="InterPro" id="IPR007484">
    <property type="entry name" value="Peptidase_M28"/>
</dbReference>
<gene>
    <name evidence="8" type="ORF">K489DRAFT_351580</name>
</gene>
<keyword evidence="8" id="KW-0645">Protease</keyword>
<dbReference type="RefSeq" id="XP_033463829.1">
    <property type="nucleotide sequence ID" value="XM_033602447.1"/>
</dbReference>
<organism evidence="8">
    <name type="scientific">Dissoconium aciculare CBS 342.82</name>
    <dbReference type="NCBI Taxonomy" id="1314786"/>
    <lineage>
        <taxon>Eukaryota</taxon>
        <taxon>Fungi</taxon>
        <taxon>Dikarya</taxon>
        <taxon>Ascomycota</taxon>
        <taxon>Pezizomycotina</taxon>
        <taxon>Dothideomycetes</taxon>
        <taxon>Dothideomycetidae</taxon>
        <taxon>Mycosphaerellales</taxon>
        <taxon>Dissoconiaceae</taxon>
        <taxon>Dissoconium</taxon>
    </lineage>
</organism>
<dbReference type="Pfam" id="PF02225">
    <property type="entry name" value="PA"/>
    <property type="match status" value="1"/>
</dbReference>
<evidence type="ECO:0000313" key="7">
    <source>
        <dbReference type="Proteomes" id="UP000504637"/>
    </source>
</evidence>
<dbReference type="Pfam" id="PF04389">
    <property type="entry name" value="Peptidase_M28"/>
    <property type="match status" value="1"/>
</dbReference>
<accession>A0A6J3MG03</accession>
<keyword evidence="8" id="KW-0378">Hydrolase</keyword>
<name>A0A6J3MG03_9PEZI</name>
<dbReference type="Gene3D" id="3.40.630.10">
    <property type="entry name" value="Zn peptidases"/>
    <property type="match status" value="1"/>
</dbReference>
<proteinExistence type="inferred from homology"/>
<dbReference type="CDD" id="cd02121">
    <property type="entry name" value="PA_GCPII_like"/>
    <property type="match status" value="1"/>
</dbReference>
<dbReference type="InterPro" id="IPR003137">
    <property type="entry name" value="PA_domain"/>
</dbReference>
<dbReference type="Gene3D" id="1.20.930.40">
    <property type="entry name" value="Transferrin receptor-like, dimerisation domain"/>
    <property type="match status" value="1"/>
</dbReference>
<dbReference type="AlphaFoldDB" id="A0A6J3MG03"/>
<reference evidence="8" key="2">
    <citation type="submission" date="2020-04" db="EMBL/GenBank/DDBJ databases">
        <authorList>
            <consortium name="NCBI Genome Project"/>
        </authorList>
    </citation>
    <scope>NUCLEOTIDE SEQUENCE</scope>
    <source>
        <strain evidence="8">CBS 342.82</strain>
    </source>
</reference>
<dbReference type="InterPro" id="IPR046450">
    <property type="entry name" value="PA_dom_sf"/>
</dbReference>
<reference evidence="8" key="3">
    <citation type="submission" date="2025-08" db="UniProtKB">
        <authorList>
            <consortium name="RefSeq"/>
        </authorList>
    </citation>
    <scope>IDENTIFICATION</scope>
    <source>
        <strain evidence="8">CBS 342.82</strain>
    </source>
</reference>
<dbReference type="Pfam" id="PF04253">
    <property type="entry name" value="TFR_dimer"/>
    <property type="match status" value="1"/>
</dbReference>
<dbReference type="SUPFAM" id="SSF47672">
    <property type="entry name" value="Transferrin receptor-like dimerisation domain"/>
    <property type="match status" value="1"/>
</dbReference>
<dbReference type="InterPro" id="IPR039373">
    <property type="entry name" value="Peptidase_M28B"/>
</dbReference>
<protein>
    <submittedName>
        <fullName evidence="8">Protease</fullName>
    </submittedName>
</protein>
<evidence type="ECO:0000259" key="4">
    <source>
        <dbReference type="Pfam" id="PF02225"/>
    </source>
</evidence>
<dbReference type="Proteomes" id="UP000504637">
    <property type="component" value="Unplaced"/>
</dbReference>
<dbReference type="Gene3D" id="3.50.30.30">
    <property type="match status" value="1"/>
</dbReference>
<feature type="domain" description="PA" evidence="4">
    <location>
        <begin position="298"/>
        <end position="363"/>
    </location>
</feature>
<dbReference type="SUPFAM" id="SSF52025">
    <property type="entry name" value="PA domain"/>
    <property type="match status" value="1"/>
</dbReference>
<keyword evidence="3" id="KW-1133">Transmembrane helix</keyword>
<dbReference type="GeneID" id="54360247"/>
<dbReference type="FunFam" id="3.40.630.10:FF:000101">
    <property type="entry name" value="N-acetylated alpha-linked acidic dipeptidase like 1"/>
    <property type="match status" value="1"/>
</dbReference>
<comment type="similarity">
    <text evidence="1">Belongs to the peptidase M28 family. M28B subfamily.</text>
</comment>
<keyword evidence="7" id="KW-1185">Reference proteome</keyword>
<keyword evidence="3" id="KW-0472">Membrane</keyword>
<dbReference type="PANTHER" id="PTHR10404:SF71">
    <property type="entry name" value="CARBOXYPEPTIDASE TRE2, PUTATIVE (AFU_ORTHOLOGUE AFUA_3G10650)-RELATED"/>
    <property type="match status" value="1"/>
</dbReference>
<dbReference type="SUPFAM" id="SSF53187">
    <property type="entry name" value="Zn-dependent exopeptidases"/>
    <property type="match status" value="1"/>
</dbReference>
<evidence type="ECO:0000259" key="6">
    <source>
        <dbReference type="Pfam" id="PF04389"/>
    </source>
</evidence>
<feature type="compositionally biased region" description="Basic and acidic residues" evidence="2">
    <location>
        <begin position="68"/>
        <end position="77"/>
    </location>
</feature>
<dbReference type="OrthoDB" id="5841748at2759"/>
<dbReference type="CDD" id="cd08022">
    <property type="entry name" value="M28_PSMA_like"/>
    <property type="match status" value="1"/>
</dbReference>
<evidence type="ECO:0000259" key="5">
    <source>
        <dbReference type="Pfam" id="PF04253"/>
    </source>
</evidence>
<dbReference type="InterPro" id="IPR036757">
    <property type="entry name" value="TFR-like_dimer_dom_sf"/>
</dbReference>
<dbReference type="InterPro" id="IPR007365">
    <property type="entry name" value="TFR-like_dimer_dom"/>
</dbReference>